<dbReference type="EC" id="2.7.4.-" evidence="4"/>
<evidence type="ECO:0000256" key="5">
    <source>
        <dbReference type="SAM" id="MobiDB-lite"/>
    </source>
</evidence>
<evidence type="ECO:0000256" key="3">
    <source>
        <dbReference type="ARBA" id="ARBA00022777"/>
    </source>
</evidence>
<keyword evidence="8" id="KW-1185">Reference proteome</keyword>
<dbReference type="PIRSF" id="PIRSF028756">
    <property type="entry name" value="PPK2_prd"/>
    <property type="match status" value="1"/>
</dbReference>
<comment type="subunit">
    <text evidence="4">Homotetramer.</text>
</comment>
<evidence type="ECO:0000259" key="6">
    <source>
        <dbReference type="Pfam" id="PF03976"/>
    </source>
</evidence>
<dbReference type="Gene3D" id="3.40.50.300">
    <property type="entry name" value="P-loop containing nucleotide triphosphate hydrolases"/>
    <property type="match status" value="1"/>
</dbReference>
<keyword evidence="2 4" id="KW-0808">Transferase</keyword>
<dbReference type="InterPro" id="IPR022486">
    <property type="entry name" value="PPK2_PA0141"/>
</dbReference>
<dbReference type="SUPFAM" id="SSF52540">
    <property type="entry name" value="P-loop containing nucleoside triphosphate hydrolases"/>
    <property type="match status" value="1"/>
</dbReference>
<dbReference type="PANTHER" id="PTHR34383">
    <property type="entry name" value="POLYPHOSPHATE:AMP PHOSPHOTRANSFERASE-RELATED"/>
    <property type="match status" value="1"/>
</dbReference>
<comment type="similarity">
    <text evidence="1 4">Belongs to the polyphosphate kinase 2 (PPK2) family. Class I subfamily.</text>
</comment>
<evidence type="ECO:0000256" key="4">
    <source>
        <dbReference type="RuleBase" id="RU369062"/>
    </source>
</evidence>
<dbReference type="PANTHER" id="PTHR34383:SF1">
    <property type="entry name" value="ADP-POLYPHOSPHATE PHOSPHOTRANSFERASE"/>
    <property type="match status" value="1"/>
</dbReference>
<dbReference type="EMBL" id="JAMGBA010000001">
    <property type="protein sequence ID" value="MCL6697588.1"/>
    <property type="molecule type" value="Genomic_DNA"/>
</dbReference>
<feature type="compositionally biased region" description="Basic and acidic residues" evidence="5">
    <location>
        <begin position="26"/>
        <end position="39"/>
    </location>
</feature>
<organism evidence="7 8">
    <name type="scientific">Sphingomonas caseinilyticus</name>
    <dbReference type="NCBI Taxonomy" id="2908205"/>
    <lineage>
        <taxon>Bacteria</taxon>
        <taxon>Pseudomonadati</taxon>
        <taxon>Pseudomonadota</taxon>
        <taxon>Alphaproteobacteria</taxon>
        <taxon>Sphingomonadales</taxon>
        <taxon>Sphingomonadaceae</taxon>
        <taxon>Sphingomonas</taxon>
    </lineage>
</organism>
<name>A0ABT0RRE6_9SPHN</name>
<dbReference type="InterPro" id="IPR016898">
    <property type="entry name" value="Polyphosphate_phosphotransfera"/>
</dbReference>
<evidence type="ECO:0000256" key="2">
    <source>
        <dbReference type="ARBA" id="ARBA00022679"/>
    </source>
</evidence>
<feature type="region of interest" description="Disordered" evidence="5">
    <location>
        <begin position="1"/>
        <end position="39"/>
    </location>
</feature>
<comment type="function">
    <text evidence="4">Uses inorganic polyphosphate (polyP) as a donor to convert GDP to GTP or ADP to ATP.</text>
</comment>
<dbReference type="GO" id="GO:0008976">
    <property type="term" value="F:polyphosphate kinase activity"/>
    <property type="evidence" value="ECO:0007669"/>
    <property type="project" value="UniProtKB-EC"/>
</dbReference>
<sequence length="290" mass="34057">MNVQKPGSFSRAAPAPAKAKKHGKDKKADKPEKMSRKDYEKEMQKLQVELCYMQDWVRETGARIIIVCEGRDTAGKGGLIKRLTERVSPRTFRVVALSAPTERERSMLYLQRYLQHFPAGGEIVIFDRSWYNRAGVERVLGYANKEEVETFLHNVPRFEEWLVEQGIILIKLWLEVGKKEQDRRFAQRIEDPLRQWKLSPMDLKSYSHWYDYSRARDAMFEATSTKAAPWYVIRSDDKKRARLNGIKHILSIVPDKRVKKDKVKLPKRSDKGRYKDDIDLKQVKLVKEVY</sequence>
<dbReference type="Pfam" id="PF03976">
    <property type="entry name" value="PPK2"/>
    <property type="match status" value="1"/>
</dbReference>
<feature type="domain" description="Polyphosphate kinase-2-related" evidence="6">
    <location>
        <begin position="34"/>
        <end position="259"/>
    </location>
</feature>
<dbReference type="InterPro" id="IPR027417">
    <property type="entry name" value="P-loop_NTPase"/>
</dbReference>
<evidence type="ECO:0000256" key="1">
    <source>
        <dbReference type="ARBA" id="ARBA00009924"/>
    </source>
</evidence>
<dbReference type="RefSeq" id="WP_249902949.1">
    <property type="nucleotide sequence ID" value="NZ_JAMGBA010000001.1"/>
</dbReference>
<comment type="caution">
    <text evidence="7">The sequence shown here is derived from an EMBL/GenBank/DDBJ whole genome shotgun (WGS) entry which is preliminary data.</text>
</comment>
<protein>
    <recommendedName>
        <fullName evidence="4">ADP/GDP-polyphosphate phosphotransferase</fullName>
        <ecNumber evidence="4">2.7.4.-</ecNumber>
    </recommendedName>
    <alternativeName>
        <fullName evidence="4">Polyphosphate kinase PPK2</fullName>
    </alternativeName>
</protein>
<keyword evidence="3 4" id="KW-0418">Kinase</keyword>
<dbReference type="Proteomes" id="UP001203410">
    <property type="component" value="Unassembled WGS sequence"/>
</dbReference>
<reference evidence="7 8" key="1">
    <citation type="submission" date="2022-05" db="EMBL/GenBank/DDBJ databases">
        <authorList>
            <person name="Jo J.-H."/>
            <person name="Im W.-T."/>
        </authorList>
    </citation>
    <scope>NUCLEOTIDE SEQUENCE [LARGE SCALE GENOMIC DNA]</scope>
    <source>
        <strain evidence="7 8">NSE70-1</strain>
    </source>
</reference>
<accession>A0ABT0RRE6</accession>
<evidence type="ECO:0000313" key="8">
    <source>
        <dbReference type="Proteomes" id="UP001203410"/>
    </source>
</evidence>
<proteinExistence type="inferred from homology"/>
<dbReference type="NCBIfam" id="TIGR03707">
    <property type="entry name" value="PPK2_P_aer"/>
    <property type="match status" value="1"/>
</dbReference>
<dbReference type="InterPro" id="IPR022488">
    <property type="entry name" value="PPK2-related"/>
</dbReference>
<gene>
    <name evidence="7" type="primary">ppk2</name>
    <name evidence="7" type="ORF">LZ496_02150</name>
</gene>
<evidence type="ECO:0000313" key="7">
    <source>
        <dbReference type="EMBL" id="MCL6697588.1"/>
    </source>
</evidence>